<reference evidence="4 5" key="1">
    <citation type="submission" date="2014-02" db="EMBL/GenBank/DDBJ databases">
        <title>The genome sequence of Colletotrichum nymphaeae SA-01.</title>
        <authorList>
            <person name="Baroncelli R."/>
            <person name="Thon M.R."/>
        </authorList>
    </citation>
    <scope>NUCLEOTIDE SEQUENCE [LARGE SCALE GENOMIC DNA]</scope>
    <source>
        <strain evidence="4 5">SA-01</strain>
    </source>
</reference>
<dbReference type="InterPro" id="IPR001138">
    <property type="entry name" value="Zn2Cys6_DnaBD"/>
</dbReference>
<dbReference type="SUPFAM" id="SSF57701">
    <property type="entry name" value="Zn2/Cys6 DNA-binding domain"/>
    <property type="match status" value="1"/>
</dbReference>
<keyword evidence="1" id="KW-0539">Nucleus</keyword>
<dbReference type="AlphaFoldDB" id="A0A135USY8"/>
<feature type="compositionally biased region" description="Polar residues" evidence="2">
    <location>
        <begin position="144"/>
        <end position="154"/>
    </location>
</feature>
<dbReference type="PROSITE" id="PS50048">
    <property type="entry name" value="ZN2_CY6_FUNGAL_2"/>
    <property type="match status" value="1"/>
</dbReference>
<proteinExistence type="predicted"/>
<feature type="compositionally biased region" description="Pro residues" evidence="2">
    <location>
        <begin position="333"/>
        <end position="352"/>
    </location>
</feature>
<feature type="compositionally biased region" description="Low complexity" evidence="2">
    <location>
        <begin position="233"/>
        <end position="246"/>
    </location>
</feature>
<dbReference type="PROSITE" id="PS00463">
    <property type="entry name" value="ZN2_CY6_FUNGAL_1"/>
    <property type="match status" value="1"/>
</dbReference>
<evidence type="ECO:0000256" key="2">
    <source>
        <dbReference type="SAM" id="MobiDB-lite"/>
    </source>
</evidence>
<feature type="compositionally biased region" description="Pro residues" evidence="2">
    <location>
        <begin position="156"/>
        <end position="186"/>
    </location>
</feature>
<name>A0A135USY8_9PEZI</name>
<protein>
    <recommendedName>
        <fullName evidence="3">Zn(2)-C6 fungal-type domain-containing protein</fullName>
    </recommendedName>
</protein>
<feature type="compositionally biased region" description="Low complexity" evidence="2">
    <location>
        <begin position="407"/>
        <end position="416"/>
    </location>
</feature>
<feature type="compositionally biased region" description="Gly residues" evidence="2">
    <location>
        <begin position="418"/>
        <end position="428"/>
    </location>
</feature>
<gene>
    <name evidence="4" type="ORF">CNYM01_14132</name>
</gene>
<dbReference type="OrthoDB" id="5401558at2759"/>
<dbReference type="EMBL" id="JEMN01000190">
    <property type="protein sequence ID" value="KXH63516.1"/>
    <property type="molecule type" value="Genomic_DNA"/>
</dbReference>
<dbReference type="CDD" id="cd00067">
    <property type="entry name" value="GAL4"/>
    <property type="match status" value="1"/>
</dbReference>
<evidence type="ECO:0000313" key="5">
    <source>
        <dbReference type="Proteomes" id="UP000070054"/>
    </source>
</evidence>
<comment type="caution">
    <text evidence="4">The sequence shown here is derived from an EMBL/GenBank/DDBJ whole genome shotgun (WGS) entry which is preliminary data.</text>
</comment>
<dbReference type="Pfam" id="PF00172">
    <property type="entry name" value="Zn_clus"/>
    <property type="match status" value="1"/>
</dbReference>
<evidence type="ECO:0000259" key="3">
    <source>
        <dbReference type="PROSITE" id="PS50048"/>
    </source>
</evidence>
<feature type="region of interest" description="Disordered" evidence="2">
    <location>
        <begin position="324"/>
        <end position="506"/>
    </location>
</feature>
<feature type="domain" description="Zn(2)-C6 fungal-type" evidence="3">
    <location>
        <begin position="265"/>
        <end position="299"/>
    </location>
</feature>
<feature type="region of interest" description="Disordered" evidence="2">
    <location>
        <begin position="12"/>
        <end position="262"/>
    </location>
</feature>
<dbReference type="InterPro" id="IPR036864">
    <property type="entry name" value="Zn2-C6_fun-type_DNA-bd_sf"/>
</dbReference>
<feature type="compositionally biased region" description="Low complexity" evidence="2">
    <location>
        <begin position="465"/>
        <end position="479"/>
    </location>
</feature>
<keyword evidence="5" id="KW-1185">Reference proteome</keyword>
<feature type="compositionally biased region" description="Polar residues" evidence="2">
    <location>
        <begin position="480"/>
        <end position="489"/>
    </location>
</feature>
<evidence type="ECO:0000313" key="4">
    <source>
        <dbReference type="EMBL" id="KXH63516.1"/>
    </source>
</evidence>
<accession>A0A135USY8</accession>
<evidence type="ECO:0000256" key="1">
    <source>
        <dbReference type="ARBA" id="ARBA00023242"/>
    </source>
</evidence>
<dbReference type="Gene3D" id="4.10.240.10">
    <property type="entry name" value="Zn(2)-C6 fungal-type DNA-binding domain"/>
    <property type="match status" value="1"/>
</dbReference>
<sequence>MILALPVLGHYRISPKGPLSTTPPTTNTTPRHPLLANTIASRGDESAGSVAASGWNRRNQSMAEEQGRGPPSTHREDEGRHQLPPVGAPEDPRYHDDRHHRPNMAAPVTLPSIQDPHGAYGQPAYPRSYPGDPRGDPRADPRASNYSASPNSVNGYPPPQPGGHAPQLPPLQPPGDPRSPTYPPPPDGRDDYYRNRQPPPQYGDPYYQEYHNRQGPPPPGRYADYPPPGPGGPRYDYPPGAPRYDYGPGGPPMQQAAPRQRTSIACRYCRKRKIRCSGYQSAPGGKCVNCSRMNQECIFQPVSSSSSTAFVPVSAIQGGVPPGTPLYGAYGQPLPPGSLPPPPGPQGYPPQPGNGGYYQQPLPSPTGGYSPYDAQRGRRRPRDDEVDELRPPPPDPNSADDPRRRSPASSSNHSSPGGYMGYSQGGHPGYDPRAPPARHSPGQPAAVPHPQTGDERAAAATQRQSNSSTPAASSSSVMSLNNLVDTTPNDIDRNMLGRLNRPPVRK</sequence>
<dbReference type="Proteomes" id="UP000070054">
    <property type="component" value="Unassembled WGS sequence"/>
</dbReference>
<dbReference type="GO" id="GO:0008270">
    <property type="term" value="F:zinc ion binding"/>
    <property type="evidence" value="ECO:0007669"/>
    <property type="project" value="InterPro"/>
</dbReference>
<dbReference type="SMART" id="SM00066">
    <property type="entry name" value="GAL4"/>
    <property type="match status" value="1"/>
</dbReference>
<feature type="compositionally biased region" description="Pro residues" evidence="2">
    <location>
        <begin position="215"/>
        <end position="231"/>
    </location>
</feature>
<dbReference type="GO" id="GO:0000981">
    <property type="term" value="F:DNA-binding transcription factor activity, RNA polymerase II-specific"/>
    <property type="evidence" value="ECO:0007669"/>
    <property type="project" value="InterPro"/>
</dbReference>
<organism evidence="4 5">
    <name type="scientific">Colletotrichum nymphaeae SA-01</name>
    <dbReference type="NCBI Taxonomy" id="1460502"/>
    <lineage>
        <taxon>Eukaryota</taxon>
        <taxon>Fungi</taxon>
        <taxon>Dikarya</taxon>
        <taxon>Ascomycota</taxon>
        <taxon>Pezizomycotina</taxon>
        <taxon>Sordariomycetes</taxon>
        <taxon>Hypocreomycetidae</taxon>
        <taxon>Glomerellales</taxon>
        <taxon>Glomerellaceae</taxon>
        <taxon>Colletotrichum</taxon>
        <taxon>Colletotrichum acutatum species complex</taxon>
    </lineage>
</organism>
<feature type="compositionally biased region" description="Basic and acidic residues" evidence="2">
    <location>
        <begin position="90"/>
        <end position="99"/>
    </location>
</feature>